<protein>
    <recommendedName>
        <fullName evidence="3">Transcriptional activator HlyU</fullName>
    </recommendedName>
</protein>
<name>A0A2S3UPX0_9HYPH</name>
<dbReference type="Pfam" id="PF10115">
    <property type="entry name" value="HlyU"/>
    <property type="match status" value="1"/>
</dbReference>
<comment type="caution">
    <text evidence="1">The sequence shown here is derived from an EMBL/GenBank/DDBJ whole genome shotgun (WGS) entry which is preliminary data.</text>
</comment>
<dbReference type="EMBL" id="PPCN01000008">
    <property type="protein sequence ID" value="POF29768.1"/>
    <property type="molecule type" value="Genomic_DNA"/>
</dbReference>
<dbReference type="AlphaFoldDB" id="A0A2S3UPX0"/>
<reference evidence="1 2" key="1">
    <citation type="submission" date="2018-01" db="EMBL/GenBank/DDBJ databases">
        <title>Genomic Encyclopedia of Archaeal and Bacterial Type Strains, Phase II (KMG-II): from individual species to whole genera.</title>
        <authorList>
            <person name="Goeker M."/>
        </authorList>
    </citation>
    <scope>NUCLEOTIDE SEQUENCE [LARGE SCALE GENOMIC DNA]</scope>
    <source>
        <strain evidence="1 2">DSM 17023</strain>
    </source>
</reference>
<gene>
    <name evidence="1" type="ORF">CLV41_108193</name>
</gene>
<dbReference type="InterPro" id="IPR018772">
    <property type="entry name" value="Transcription_activator_HlyU"/>
</dbReference>
<organism evidence="1 2">
    <name type="scientific">Roseibium marinum</name>
    <dbReference type="NCBI Taxonomy" id="281252"/>
    <lineage>
        <taxon>Bacteria</taxon>
        <taxon>Pseudomonadati</taxon>
        <taxon>Pseudomonadota</taxon>
        <taxon>Alphaproteobacteria</taxon>
        <taxon>Hyphomicrobiales</taxon>
        <taxon>Stappiaceae</taxon>
        <taxon>Roseibium</taxon>
    </lineage>
</organism>
<evidence type="ECO:0008006" key="3">
    <source>
        <dbReference type="Google" id="ProtNLM"/>
    </source>
</evidence>
<accession>A0A2S3UPX0</accession>
<evidence type="ECO:0000313" key="2">
    <source>
        <dbReference type="Proteomes" id="UP000236959"/>
    </source>
</evidence>
<evidence type="ECO:0000313" key="1">
    <source>
        <dbReference type="EMBL" id="POF29768.1"/>
    </source>
</evidence>
<dbReference type="Proteomes" id="UP000236959">
    <property type="component" value="Unassembled WGS sequence"/>
</dbReference>
<keyword evidence="2" id="KW-1185">Reference proteome</keyword>
<sequence length="100" mass="11030">MGDIMLGKMFKSLFGSSGEGQKTASKSTTVVYDGFQIIAEPQLSNNQWQVAGRIEKQIGDTLKTHTFIRADTLPDEQGATNEMIRKAKMMIDQLGDGIFD</sequence>
<proteinExistence type="predicted"/>
<dbReference type="RefSeq" id="WP_208987583.1">
    <property type="nucleotide sequence ID" value="NZ_PPCN01000008.1"/>
</dbReference>